<organism evidence="8 9">
    <name type="scientific">Apophysomyces ossiformis</name>
    <dbReference type="NCBI Taxonomy" id="679940"/>
    <lineage>
        <taxon>Eukaryota</taxon>
        <taxon>Fungi</taxon>
        <taxon>Fungi incertae sedis</taxon>
        <taxon>Mucoromycota</taxon>
        <taxon>Mucoromycotina</taxon>
        <taxon>Mucoromycetes</taxon>
        <taxon>Mucorales</taxon>
        <taxon>Mucorineae</taxon>
        <taxon>Mucoraceae</taxon>
        <taxon>Apophysomyces</taxon>
    </lineage>
</organism>
<comment type="caution">
    <text evidence="8">The sequence shown here is derived from an EMBL/GenBank/DDBJ whole genome shotgun (WGS) entry which is preliminary data.</text>
</comment>
<evidence type="ECO:0000256" key="5">
    <source>
        <dbReference type="ARBA" id="ARBA00022833"/>
    </source>
</evidence>
<dbReference type="GO" id="GO:0002376">
    <property type="term" value="P:immune system process"/>
    <property type="evidence" value="ECO:0007669"/>
    <property type="project" value="UniProtKB-KW"/>
</dbReference>
<sequence length="207" mass="23442">MSKCDRPPCNEDCPEIFACGPDLRCAITLRTLSEFEDDERVYVLPECGCVYSVEGLDMYFKNQAKNGGHTAIKLWQCPSCQAPIYTALRYNMYIKTEIALVNQIKTRQEILRQEITHREKTDIINAMNEETRSGLHNIVGGRWFVCENQHPYFIGDCGGATEISKCPQCGATIGGTQHKVIETNRFYGEFDGSFEPAWPGQPRSKQT</sequence>
<dbReference type="Proteomes" id="UP000605846">
    <property type="component" value="Unassembled WGS sequence"/>
</dbReference>
<evidence type="ECO:0000313" key="8">
    <source>
        <dbReference type="EMBL" id="KAF7729628.1"/>
    </source>
</evidence>
<keyword evidence="2" id="KW-0963">Cytoplasm</keyword>
<dbReference type="OrthoDB" id="2423195at2759"/>
<proteinExistence type="predicted"/>
<comment type="subcellular location">
    <subcellularLocation>
        <location evidence="1">Cytoplasm</location>
    </subcellularLocation>
</comment>
<dbReference type="Pfam" id="PF20173">
    <property type="entry name" value="ZnF_RZ-type"/>
    <property type="match status" value="1"/>
</dbReference>
<dbReference type="AlphaFoldDB" id="A0A8H7ES14"/>
<evidence type="ECO:0000256" key="3">
    <source>
        <dbReference type="ARBA" id="ARBA00022723"/>
    </source>
</evidence>
<dbReference type="GO" id="GO:0005737">
    <property type="term" value="C:cytoplasm"/>
    <property type="evidence" value="ECO:0007669"/>
    <property type="project" value="UniProtKB-SubCell"/>
</dbReference>
<feature type="domain" description="RZ-type" evidence="7">
    <location>
        <begin position="115"/>
        <end position="193"/>
    </location>
</feature>
<dbReference type="Gene3D" id="3.30.40.10">
    <property type="entry name" value="Zinc/RING finger domain, C3HC4 (zinc finger)"/>
    <property type="match status" value="1"/>
</dbReference>
<evidence type="ECO:0000259" key="7">
    <source>
        <dbReference type="PROSITE" id="PS51981"/>
    </source>
</evidence>
<evidence type="ECO:0000256" key="6">
    <source>
        <dbReference type="ARBA" id="ARBA00022859"/>
    </source>
</evidence>
<evidence type="ECO:0000256" key="2">
    <source>
        <dbReference type="ARBA" id="ARBA00022490"/>
    </source>
</evidence>
<evidence type="ECO:0000256" key="1">
    <source>
        <dbReference type="ARBA" id="ARBA00004496"/>
    </source>
</evidence>
<dbReference type="InterPro" id="IPR013083">
    <property type="entry name" value="Znf_RING/FYVE/PHD"/>
</dbReference>
<evidence type="ECO:0000313" key="9">
    <source>
        <dbReference type="Proteomes" id="UP000605846"/>
    </source>
</evidence>
<reference evidence="8" key="1">
    <citation type="submission" date="2020-01" db="EMBL/GenBank/DDBJ databases">
        <title>Genome Sequencing of Three Apophysomyces-Like Fungal Strains Confirms a Novel Fungal Genus in the Mucoromycota with divergent Burkholderia-like Endosymbiotic Bacteria.</title>
        <authorList>
            <person name="Stajich J.E."/>
            <person name="Macias A.M."/>
            <person name="Carter-House D."/>
            <person name="Lovett B."/>
            <person name="Kasson L.R."/>
            <person name="Berry K."/>
            <person name="Grigoriev I."/>
            <person name="Chang Y."/>
            <person name="Spatafora J."/>
            <person name="Kasson M.T."/>
        </authorList>
    </citation>
    <scope>NUCLEOTIDE SEQUENCE</scope>
    <source>
        <strain evidence="8">NRRL A-21654</strain>
    </source>
</reference>
<evidence type="ECO:0000256" key="4">
    <source>
        <dbReference type="ARBA" id="ARBA00022771"/>
    </source>
</evidence>
<dbReference type="InterPro" id="IPR046439">
    <property type="entry name" value="ZF_RZ_dom"/>
</dbReference>
<dbReference type="PROSITE" id="PS51981">
    <property type="entry name" value="ZF_RZ"/>
    <property type="match status" value="1"/>
</dbReference>
<keyword evidence="6" id="KW-0391">Immunity</keyword>
<name>A0A8H7ES14_9FUNG</name>
<accession>A0A8H7ES14</accession>
<protein>
    <recommendedName>
        <fullName evidence="7">RZ-type domain-containing protein</fullName>
    </recommendedName>
</protein>
<dbReference type="EMBL" id="JABAYA010000023">
    <property type="protein sequence ID" value="KAF7729628.1"/>
    <property type="molecule type" value="Genomic_DNA"/>
</dbReference>
<keyword evidence="4" id="KW-0863">Zinc-finger</keyword>
<keyword evidence="3" id="KW-0479">Metal-binding</keyword>
<gene>
    <name evidence="8" type="ORF">EC973_004001</name>
</gene>
<dbReference type="GO" id="GO:0008270">
    <property type="term" value="F:zinc ion binding"/>
    <property type="evidence" value="ECO:0007669"/>
    <property type="project" value="UniProtKB-KW"/>
</dbReference>
<keyword evidence="5" id="KW-0862">Zinc</keyword>
<keyword evidence="9" id="KW-1185">Reference proteome</keyword>